<keyword evidence="7 15" id="KW-0436">Ligase</keyword>
<evidence type="ECO:0000256" key="2">
    <source>
        <dbReference type="ARBA" id="ARBA00004686"/>
    </source>
</evidence>
<dbReference type="AlphaFoldDB" id="A0A4P6YS85"/>
<evidence type="ECO:0000313" key="19">
    <source>
        <dbReference type="Proteomes" id="UP000292886"/>
    </source>
</evidence>
<dbReference type="InterPro" id="IPR036921">
    <property type="entry name" value="PurM-like_N_sf"/>
</dbReference>
<dbReference type="PANTHER" id="PTHR10520:SF12">
    <property type="entry name" value="TRIFUNCTIONAL PURINE BIOSYNTHETIC PROTEIN ADENOSINE-3"/>
    <property type="match status" value="1"/>
</dbReference>
<keyword evidence="6 15" id="KW-0963">Cytoplasm</keyword>
<proteinExistence type="inferred from homology"/>
<dbReference type="SUPFAM" id="SSF55326">
    <property type="entry name" value="PurM N-terminal domain-like"/>
    <property type="match status" value="1"/>
</dbReference>
<dbReference type="Gene3D" id="3.30.1330.10">
    <property type="entry name" value="PurM-like, N-terminal domain"/>
    <property type="match status" value="1"/>
</dbReference>
<evidence type="ECO:0000256" key="5">
    <source>
        <dbReference type="ARBA" id="ARBA00020367"/>
    </source>
</evidence>
<dbReference type="HAMAP" id="MF_00741">
    <property type="entry name" value="AIRS"/>
    <property type="match status" value="1"/>
</dbReference>
<keyword evidence="8 15" id="KW-0547">Nucleotide-binding</keyword>
<dbReference type="EMBL" id="CP037940">
    <property type="protein sequence ID" value="QBO35490.1"/>
    <property type="molecule type" value="Genomic_DNA"/>
</dbReference>
<accession>A0A4P6YS85</accession>
<dbReference type="KEGG" id="wei:EQG49_02975"/>
<dbReference type="Gene3D" id="3.90.650.10">
    <property type="entry name" value="PurM-like C-terminal domain"/>
    <property type="match status" value="1"/>
</dbReference>
<dbReference type="InterPro" id="IPR036676">
    <property type="entry name" value="PurM-like_C_sf"/>
</dbReference>
<name>A0A4P6YS85_9LACO</name>
<dbReference type="GO" id="GO:0004641">
    <property type="term" value="F:phosphoribosylformylglycinamidine cyclo-ligase activity"/>
    <property type="evidence" value="ECO:0007669"/>
    <property type="project" value="UniProtKB-UniRule"/>
</dbReference>
<evidence type="ECO:0000256" key="7">
    <source>
        <dbReference type="ARBA" id="ARBA00022598"/>
    </source>
</evidence>
<dbReference type="CDD" id="cd02196">
    <property type="entry name" value="PurM"/>
    <property type="match status" value="1"/>
</dbReference>
<feature type="domain" description="PurM-like C-terminal" evidence="17">
    <location>
        <begin position="172"/>
        <end position="335"/>
    </location>
</feature>
<evidence type="ECO:0000313" key="18">
    <source>
        <dbReference type="EMBL" id="QBO35490.1"/>
    </source>
</evidence>
<dbReference type="GO" id="GO:0046084">
    <property type="term" value="P:adenine biosynthetic process"/>
    <property type="evidence" value="ECO:0007669"/>
    <property type="project" value="TreeGrafter"/>
</dbReference>
<feature type="domain" description="PurM-like N-terminal" evidence="16">
    <location>
        <begin position="55"/>
        <end position="160"/>
    </location>
</feature>
<dbReference type="InterPro" id="IPR004733">
    <property type="entry name" value="PurM_cligase"/>
</dbReference>
<evidence type="ECO:0000256" key="3">
    <source>
        <dbReference type="ARBA" id="ARBA00010280"/>
    </source>
</evidence>
<keyword evidence="19" id="KW-1185">Reference proteome</keyword>
<dbReference type="GO" id="GO:0004637">
    <property type="term" value="F:phosphoribosylamine-glycine ligase activity"/>
    <property type="evidence" value="ECO:0007669"/>
    <property type="project" value="TreeGrafter"/>
</dbReference>
<dbReference type="Pfam" id="PF02769">
    <property type="entry name" value="AIRS_C"/>
    <property type="match status" value="1"/>
</dbReference>
<evidence type="ECO:0000256" key="15">
    <source>
        <dbReference type="HAMAP-Rule" id="MF_00741"/>
    </source>
</evidence>
<evidence type="ECO:0000256" key="8">
    <source>
        <dbReference type="ARBA" id="ARBA00022741"/>
    </source>
</evidence>
<reference evidence="19" key="1">
    <citation type="submission" date="2019-03" db="EMBL/GenBank/DDBJ databases">
        <title>Weissella sp. 26KH-42 Genome sequencing.</title>
        <authorList>
            <person name="Heo J."/>
            <person name="Kim S.-J."/>
            <person name="Kim J.-S."/>
            <person name="Hong S.-B."/>
            <person name="Kwon S.-W."/>
        </authorList>
    </citation>
    <scope>NUCLEOTIDE SEQUENCE [LARGE SCALE GENOMIC DNA]</scope>
    <source>
        <strain evidence="19">26KH-42</strain>
    </source>
</reference>
<evidence type="ECO:0000256" key="9">
    <source>
        <dbReference type="ARBA" id="ARBA00022755"/>
    </source>
</evidence>
<evidence type="ECO:0000256" key="6">
    <source>
        <dbReference type="ARBA" id="ARBA00022490"/>
    </source>
</evidence>
<dbReference type="FunFam" id="3.30.1330.10:FF:000001">
    <property type="entry name" value="Phosphoribosylformylglycinamidine cyclo-ligase"/>
    <property type="match status" value="1"/>
</dbReference>
<protein>
    <recommendedName>
        <fullName evidence="5 15">Phosphoribosylformylglycinamidine cyclo-ligase</fullName>
        <ecNumber evidence="4 15">6.3.3.1</ecNumber>
    </recommendedName>
    <alternativeName>
        <fullName evidence="12 15">AIR synthase</fullName>
    </alternativeName>
    <alternativeName>
        <fullName evidence="13 15">AIRS</fullName>
    </alternativeName>
    <alternativeName>
        <fullName evidence="11 15">Phosphoribosyl-aminoimidazole synthetase</fullName>
    </alternativeName>
</protein>
<sequence length="346" mass="36686">MTDAYAAAGVDITAGNRAVELMKVDVEATHNDNVLSGLGGFGSLFRLPTGYEQPVLVAGSDGVGSKLLLAIEANQHHTVGQDLVAMVANDILAQGAKPLFMLDYLGIDKVRPEHVSEVVRGIAQACQATGMALIGGETAELPAMYAPKHYDLAGFAVGIADQAKLLNPANVQAGDVVLGIASNGLHSNGFSLVRQLLLTNQQRDFKDLPQAQQVALLKPTRLYVKNVLPVIEAGLVVGAAHITGGGLVENLPRTLPAHLQANLECSSWHIPKIFAELAQVGNVSDADMLRTFNLGIGFVLVVHPEDVAKVINKLQHSLEQVTRIGVIGEKTGTDAIVMEGKLNYEY</sequence>
<organism evidence="18 19">
    <name type="scientific">Periweissella cryptocerci</name>
    <dbReference type="NCBI Taxonomy" id="2506420"/>
    <lineage>
        <taxon>Bacteria</taxon>
        <taxon>Bacillati</taxon>
        <taxon>Bacillota</taxon>
        <taxon>Bacilli</taxon>
        <taxon>Lactobacillales</taxon>
        <taxon>Lactobacillaceae</taxon>
        <taxon>Periweissella</taxon>
    </lineage>
</organism>
<dbReference type="SUPFAM" id="SSF56042">
    <property type="entry name" value="PurM C-terminal domain-like"/>
    <property type="match status" value="1"/>
</dbReference>
<dbReference type="Pfam" id="PF00586">
    <property type="entry name" value="AIRS"/>
    <property type="match status" value="1"/>
</dbReference>
<dbReference type="NCBIfam" id="TIGR00878">
    <property type="entry name" value="purM"/>
    <property type="match status" value="1"/>
</dbReference>
<evidence type="ECO:0000256" key="13">
    <source>
        <dbReference type="ARBA" id="ARBA00033093"/>
    </source>
</evidence>
<dbReference type="OrthoDB" id="9802507at2"/>
<comment type="catalytic activity">
    <reaction evidence="14 15">
        <text>2-formamido-N(1)-(5-O-phospho-beta-D-ribosyl)acetamidine + ATP = 5-amino-1-(5-phospho-beta-D-ribosyl)imidazole + ADP + phosphate + H(+)</text>
        <dbReference type="Rhea" id="RHEA:23032"/>
        <dbReference type="ChEBI" id="CHEBI:15378"/>
        <dbReference type="ChEBI" id="CHEBI:30616"/>
        <dbReference type="ChEBI" id="CHEBI:43474"/>
        <dbReference type="ChEBI" id="CHEBI:137981"/>
        <dbReference type="ChEBI" id="CHEBI:147287"/>
        <dbReference type="ChEBI" id="CHEBI:456216"/>
        <dbReference type="EC" id="6.3.3.1"/>
    </reaction>
</comment>
<evidence type="ECO:0000256" key="11">
    <source>
        <dbReference type="ARBA" id="ARBA00031908"/>
    </source>
</evidence>
<evidence type="ECO:0000256" key="14">
    <source>
        <dbReference type="ARBA" id="ARBA00049057"/>
    </source>
</evidence>
<dbReference type="GO" id="GO:0005829">
    <property type="term" value="C:cytosol"/>
    <property type="evidence" value="ECO:0007669"/>
    <property type="project" value="TreeGrafter"/>
</dbReference>
<evidence type="ECO:0000256" key="1">
    <source>
        <dbReference type="ARBA" id="ARBA00004496"/>
    </source>
</evidence>
<dbReference type="GO" id="GO:0006189">
    <property type="term" value="P:'de novo' IMP biosynthetic process"/>
    <property type="evidence" value="ECO:0007669"/>
    <property type="project" value="UniProtKB-UniRule"/>
</dbReference>
<dbReference type="RefSeq" id="WP_133362569.1">
    <property type="nucleotide sequence ID" value="NZ_CP037940.1"/>
</dbReference>
<dbReference type="InterPro" id="IPR010918">
    <property type="entry name" value="PurM-like_C_dom"/>
</dbReference>
<evidence type="ECO:0000259" key="17">
    <source>
        <dbReference type="Pfam" id="PF02769"/>
    </source>
</evidence>
<comment type="pathway">
    <text evidence="2 15">Purine metabolism; IMP biosynthesis via de novo pathway; 5-amino-1-(5-phospho-D-ribosyl)imidazole from N(2)-formyl-N(1)-(5-phospho-D-ribosyl)glycinamide: step 2/2.</text>
</comment>
<dbReference type="InterPro" id="IPR016188">
    <property type="entry name" value="PurM-like_N"/>
</dbReference>
<dbReference type="EC" id="6.3.3.1" evidence="4 15"/>
<evidence type="ECO:0000256" key="12">
    <source>
        <dbReference type="ARBA" id="ARBA00032931"/>
    </source>
</evidence>
<keyword evidence="9 15" id="KW-0658">Purine biosynthesis</keyword>
<dbReference type="PANTHER" id="PTHR10520">
    <property type="entry name" value="TRIFUNCTIONAL PURINE BIOSYNTHETIC PROTEIN ADENOSINE-3-RELATED"/>
    <property type="match status" value="1"/>
</dbReference>
<evidence type="ECO:0000256" key="10">
    <source>
        <dbReference type="ARBA" id="ARBA00022840"/>
    </source>
</evidence>
<keyword evidence="10 15" id="KW-0067">ATP-binding</keyword>
<evidence type="ECO:0000256" key="4">
    <source>
        <dbReference type="ARBA" id="ARBA00013047"/>
    </source>
</evidence>
<gene>
    <name evidence="15" type="primary">purM</name>
    <name evidence="18" type="ORF">EQG49_02975</name>
</gene>
<evidence type="ECO:0000259" key="16">
    <source>
        <dbReference type="Pfam" id="PF00586"/>
    </source>
</evidence>
<comment type="similarity">
    <text evidence="3 15">Belongs to the AIR synthase family.</text>
</comment>
<dbReference type="Proteomes" id="UP000292886">
    <property type="component" value="Chromosome"/>
</dbReference>
<dbReference type="UniPathway" id="UPA00074">
    <property type="reaction ID" value="UER00129"/>
</dbReference>
<comment type="subcellular location">
    <subcellularLocation>
        <location evidence="1 15">Cytoplasm</location>
    </subcellularLocation>
</comment>
<dbReference type="FunFam" id="3.90.650.10:FF:000011">
    <property type="entry name" value="Phosphoribosylformylglycinamidine cyclo-ligase"/>
    <property type="match status" value="1"/>
</dbReference>
<dbReference type="GO" id="GO:0005524">
    <property type="term" value="F:ATP binding"/>
    <property type="evidence" value="ECO:0007669"/>
    <property type="project" value="UniProtKB-KW"/>
</dbReference>